<comment type="caution">
    <text evidence="2">The sequence shown here is derived from an EMBL/GenBank/DDBJ whole genome shotgun (WGS) entry which is preliminary data.</text>
</comment>
<sequence>MQSAPELPVEVLQLIINNLPSVAALKNVRLVNKLCAALAVKALFSRDSWTLLPYTKDLESFASVMQHNQAIASLVKEIRYDHKLRYSEDLRPLDTDIDANEYAALINELSQYALRHRVDAPLEVSLLAKCLQHLPCLESIETLDVVAERTSFGEPLYRMKQYGRCISLPNYVRSVSASGEAVRLIRAGLFNAGRHVEVSWTCSELVLMAYALAGGRSLRRATLEGVDVGDLVSAPEQGVPTKGLSTYQQIFGQLEELTMHLKHAECPPQSGIRQSLGLLLASAANVKYLDLRFPDHTFPAIHSAPEHSWLSSLVRDSAGRLKDGPVFPDLKVISLSLLACQEEELEALIGTNHAKLIEVYLDHITLSRNFGTTSPACWVRLLKHVRRPECCVYFTDKLTNLSHQWWDVCESTQEEEDGLYKKVFDWMGGDDIECPIECAAVQIGTDGQEIAPHPRAQDRGDYTWRLRYEAPLEDDSDAEESDLGDSDDEHDDEAAQQAELESEDFSQEDSEADTPPGMRGEQVMSTLAEEEIAAAEAVLRDIPEARAALQHLSSARFYIREVQGMMWPEWQR</sequence>
<proteinExistence type="predicted"/>
<reference evidence="2 3" key="1">
    <citation type="submission" date="2015-06" db="EMBL/GenBank/DDBJ databases">
        <title>Draft genome of the ant-associated black yeast Phialophora attae CBS 131958.</title>
        <authorList>
            <person name="Moreno L.F."/>
            <person name="Stielow B.J."/>
            <person name="de Hoog S."/>
            <person name="Vicente V.A."/>
            <person name="Weiss V.A."/>
            <person name="de Vries M."/>
            <person name="Cruz L.M."/>
            <person name="Souza E.M."/>
        </authorList>
    </citation>
    <scope>NUCLEOTIDE SEQUENCE [LARGE SCALE GENOMIC DNA]</scope>
    <source>
        <strain evidence="2 3">CBS 131958</strain>
    </source>
</reference>
<accession>A0A0N1H628</accession>
<evidence type="ECO:0000256" key="1">
    <source>
        <dbReference type="SAM" id="MobiDB-lite"/>
    </source>
</evidence>
<dbReference type="EMBL" id="LFJN01000009">
    <property type="protein sequence ID" value="KPI41406.1"/>
    <property type="molecule type" value="Genomic_DNA"/>
</dbReference>
<evidence type="ECO:0008006" key="4">
    <source>
        <dbReference type="Google" id="ProtNLM"/>
    </source>
</evidence>
<dbReference type="RefSeq" id="XP_018001369.1">
    <property type="nucleotide sequence ID" value="XM_018149730.1"/>
</dbReference>
<dbReference type="VEuPathDB" id="FungiDB:AB675_9216"/>
<dbReference type="AlphaFoldDB" id="A0A0N1H628"/>
<feature type="region of interest" description="Disordered" evidence="1">
    <location>
        <begin position="470"/>
        <end position="519"/>
    </location>
</feature>
<dbReference type="STRING" id="1664694.A0A0N1H628"/>
<evidence type="ECO:0000313" key="2">
    <source>
        <dbReference type="EMBL" id="KPI41406.1"/>
    </source>
</evidence>
<organism evidence="2 3">
    <name type="scientific">Cyphellophora attinorum</name>
    <dbReference type="NCBI Taxonomy" id="1664694"/>
    <lineage>
        <taxon>Eukaryota</taxon>
        <taxon>Fungi</taxon>
        <taxon>Dikarya</taxon>
        <taxon>Ascomycota</taxon>
        <taxon>Pezizomycotina</taxon>
        <taxon>Eurotiomycetes</taxon>
        <taxon>Chaetothyriomycetidae</taxon>
        <taxon>Chaetothyriales</taxon>
        <taxon>Cyphellophoraceae</taxon>
        <taxon>Cyphellophora</taxon>
    </lineage>
</organism>
<dbReference type="OrthoDB" id="4161554at2759"/>
<gene>
    <name evidence="2" type="ORF">AB675_9216</name>
</gene>
<dbReference type="GeneID" id="28741610"/>
<feature type="compositionally biased region" description="Acidic residues" evidence="1">
    <location>
        <begin position="471"/>
        <end position="512"/>
    </location>
</feature>
<keyword evidence="3" id="KW-1185">Reference proteome</keyword>
<evidence type="ECO:0000313" key="3">
    <source>
        <dbReference type="Proteomes" id="UP000038010"/>
    </source>
</evidence>
<name>A0A0N1H628_9EURO</name>
<protein>
    <recommendedName>
        <fullName evidence="4">F-box domain-containing protein</fullName>
    </recommendedName>
</protein>
<dbReference type="Proteomes" id="UP000038010">
    <property type="component" value="Unassembled WGS sequence"/>
</dbReference>